<dbReference type="EMBL" id="JAFLQW010000064">
    <property type="protein sequence ID" value="MBO0348023.1"/>
    <property type="molecule type" value="Genomic_DNA"/>
</dbReference>
<evidence type="ECO:0000313" key="3">
    <source>
        <dbReference type="Proteomes" id="UP000664844"/>
    </source>
</evidence>
<reference evidence="2 3" key="1">
    <citation type="submission" date="2021-03" db="EMBL/GenBank/DDBJ databases">
        <title>Metabolic Capacity of the Antarctic Cyanobacterium Phormidium pseudopriestleyi that Sustains Oxygenic Photosynthesis in the Presence of Hydrogen Sulfide.</title>
        <authorList>
            <person name="Lumian J.E."/>
            <person name="Jungblut A.D."/>
            <person name="Dillon M.L."/>
            <person name="Hawes I."/>
            <person name="Doran P.T."/>
            <person name="Mackey T.J."/>
            <person name="Dick G.J."/>
            <person name="Grettenberger C.L."/>
            <person name="Sumner D.Y."/>
        </authorList>
    </citation>
    <scope>NUCLEOTIDE SEQUENCE [LARGE SCALE GENOMIC DNA]</scope>
    <source>
        <strain evidence="2 3">FRX01</strain>
    </source>
</reference>
<protein>
    <submittedName>
        <fullName evidence="2">PEP-CTERM sorting domain-containing protein</fullName>
    </submittedName>
</protein>
<gene>
    <name evidence="2" type="ORF">J0895_02665</name>
</gene>
<proteinExistence type="predicted"/>
<feature type="signal peptide" evidence="1">
    <location>
        <begin position="1"/>
        <end position="25"/>
    </location>
</feature>
<keyword evidence="1" id="KW-0732">Signal</keyword>
<keyword evidence="3" id="KW-1185">Reference proteome</keyword>
<evidence type="ECO:0000313" key="2">
    <source>
        <dbReference type="EMBL" id="MBO0348023.1"/>
    </source>
</evidence>
<sequence length="241" mass="26207">MNFQHNFLYVATATTLLGLVSAAPAAAFTFGNSGILFDTDTTVDFEFLQSNGWWFADLGVVDLSTGLETFLISETRNVDPGSGITNDNRGTVGTIKAVLPEDSFTSFTFNQETAYSFFLKSYEKNTQGTRGTHTKTVYSTSLLNPERWNTPITLTNNNYDESLNGRTLNGRDRVLFEGNLLSGLTLFFEDNGIGGDNDYDDFIVSARVAKVSVPEPATVIGLGIVSGAMALSRRRKSSPGC</sequence>
<dbReference type="RefSeq" id="WP_207086592.1">
    <property type="nucleotide sequence ID" value="NZ_JAFLQW010000064.1"/>
</dbReference>
<dbReference type="Proteomes" id="UP000664844">
    <property type="component" value="Unassembled WGS sequence"/>
</dbReference>
<dbReference type="InterPro" id="IPR013424">
    <property type="entry name" value="Ice-binding_C"/>
</dbReference>
<comment type="caution">
    <text evidence="2">The sequence shown here is derived from an EMBL/GenBank/DDBJ whole genome shotgun (WGS) entry which is preliminary data.</text>
</comment>
<dbReference type="NCBIfam" id="TIGR02595">
    <property type="entry name" value="PEP_CTERM"/>
    <property type="match status" value="1"/>
</dbReference>
<organism evidence="2 3">
    <name type="scientific">Phormidium pseudopriestleyi FRX01</name>
    <dbReference type="NCBI Taxonomy" id="1759528"/>
    <lineage>
        <taxon>Bacteria</taxon>
        <taxon>Bacillati</taxon>
        <taxon>Cyanobacteriota</taxon>
        <taxon>Cyanophyceae</taxon>
        <taxon>Oscillatoriophycideae</taxon>
        <taxon>Oscillatoriales</taxon>
        <taxon>Oscillatoriaceae</taxon>
        <taxon>Phormidium</taxon>
    </lineage>
</organism>
<name>A0ABS3FMF5_9CYAN</name>
<accession>A0ABS3FMF5</accession>
<feature type="chain" id="PRO_5046071037" evidence="1">
    <location>
        <begin position="26"/>
        <end position="241"/>
    </location>
</feature>
<evidence type="ECO:0000256" key="1">
    <source>
        <dbReference type="SAM" id="SignalP"/>
    </source>
</evidence>